<feature type="compositionally biased region" description="Basic and acidic residues" evidence="1">
    <location>
        <begin position="11"/>
        <end position="21"/>
    </location>
</feature>
<evidence type="ECO:0000259" key="3">
    <source>
        <dbReference type="Pfam" id="PF18803"/>
    </source>
</evidence>
<keyword evidence="2" id="KW-0472">Membrane</keyword>
<feature type="region of interest" description="Disordered" evidence="1">
    <location>
        <begin position="82"/>
        <end position="105"/>
    </location>
</feature>
<keyword evidence="2" id="KW-1133">Transmembrane helix</keyword>
<evidence type="ECO:0000313" key="5">
    <source>
        <dbReference type="Proteomes" id="UP000620124"/>
    </source>
</evidence>
<keyword evidence="2" id="KW-0812">Transmembrane</keyword>
<name>A0A8H7DII9_9AGAR</name>
<accession>A0A8H7DII9</accession>
<dbReference type="Pfam" id="PF18803">
    <property type="entry name" value="CxC2"/>
    <property type="match status" value="1"/>
</dbReference>
<organism evidence="4 5">
    <name type="scientific">Mycena venus</name>
    <dbReference type="NCBI Taxonomy" id="2733690"/>
    <lineage>
        <taxon>Eukaryota</taxon>
        <taxon>Fungi</taxon>
        <taxon>Dikarya</taxon>
        <taxon>Basidiomycota</taxon>
        <taxon>Agaricomycotina</taxon>
        <taxon>Agaricomycetes</taxon>
        <taxon>Agaricomycetidae</taxon>
        <taxon>Agaricales</taxon>
        <taxon>Marasmiineae</taxon>
        <taxon>Mycenaceae</taxon>
        <taxon>Mycena</taxon>
    </lineage>
</organism>
<dbReference type="PANTHER" id="PTHR33096:SF1">
    <property type="entry name" value="CXC1-LIKE CYSTEINE CLUSTER ASSOCIATED WITH KDZ TRANSPOSASES DOMAIN-CONTAINING PROTEIN"/>
    <property type="match status" value="1"/>
</dbReference>
<dbReference type="InterPro" id="IPR040521">
    <property type="entry name" value="KDZ"/>
</dbReference>
<reference evidence="4" key="1">
    <citation type="submission" date="2020-05" db="EMBL/GenBank/DDBJ databases">
        <title>Mycena genomes resolve the evolution of fungal bioluminescence.</title>
        <authorList>
            <person name="Tsai I.J."/>
        </authorList>
    </citation>
    <scope>NUCLEOTIDE SEQUENCE</scope>
    <source>
        <strain evidence="4">CCC161011</strain>
    </source>
</reference>
<dbReference type="Pfam" id="PF18758">
    <property type="entry name" value="KDZ"/>
    <property type="match status" value="1"/>
</dbReference>
<feature type="transmembrane region" description="Helical" evidence="2">
    <location>
        <begin position="488"/>
        <end position="506"/>
    </location>
</feature>
<dbReference type="AlphaFoldDB" id="A0A8H7DII9"/>
<evidence type="ECO:0000313" key="4">
    <source>
        <dbReference type="EMBL" id="KAF7372596.1"/>
    </source>
</evidence>
<proteinExistence type="predicted"/>
<keyword evidence="5" id="KW-1185">Reference proteome</keyword>
<feature type="region of interest" description="Disordered" evidence="1">
    <location>
        <begin position="1"/>
        <end position="24"/>
    </location>
</feature>
<dbReference type="CDD" id="cd19757">
    <property type="entry name" value="Bbox1"/>
    <property type="match status" value="1"/>
</dbReference>
<dbReference type="EMBL" id="JACAZI010000001">
    <property type="protein sequence ID" value="KAF7372596.1"/>
    <property type="molecule type" value="Genomic_DNA"/>
</dbReference>
<comment type="caution">
    <text evidence="4">The sequence shown here is derived from an EMBL/GenBank/DDBJ whole genome shotgun (WGS) entry which is preliminary data.</text>
</comment>
<dbReference type="Proteomes" id="UP000620124">
    <property type="component" value="Unassembled WGS sequence"/>
</dbReference>
<feature type="compositionally biased region" description="Polar residues" evidence="1">
    <location>
        <begin position="82"/>
        <end position="97"/>
    </location>
</feature>
<sequence length="1082" mass="122337">MSSTQRRRGRPSRDSGIDEGRQQLGKTFVANRGVYISVDADGLNRMDGLTNIAYKKQRVEPTDLRDHLASWVPVPEGDFYSSNTDLDAEAQPQTEAETGSKRKEYASSNPMFQWRPLKGRFLDELLRHEGLGDNICNPRCAHCDAEFRSDNCTSARLFRCSDCGQYLQCKSCCLLHHQRLPLHSIEEWNGMFWVPETLEHLGLIYQLGHGGFPCPLPDPTVQKMVLIEAPFIHTIRLRYCNCGHSGEADNVDQLLRNMWYPATPTDPATCATFRTLEVFRLYNVVSNMNVRDFVTAMEGMTNTTAFSGLGSVPDRVRPFQRMARQWAFLMRLKRAGRGHDPAGVDATRLGQCAVNCWACPHDGKNLPPDWRTVDPKYQFLYMLLIAIDANFRLKNRIRANELEDPPLGPGWGYWVEPKGYQEHVRHYVTETDISTCIAFAALLQKDTRMTTGLRVSGVGGCVCARHECMRPNGLGDLQKGERYCNMDWIAFSAIMGLMMLFLTISYDIACQWKVNVAERMAQLPPEMHMDLSKVQVQFGLPVWHAGSHDCREDNSLSFKPGVGKTDGEGIERTWAVLNPAALATKEMGLGNRADVLDDRIDNHNFLKNLTQGHTLKRKLVVALAERQKQVQAFQAVNDGVHKELLKVWKQMIRDWLRDSSKPNPYVLQRKDCPTEAEVRLQLQRDEKQQMLDGRADLAGRSATAFLAAGIQIEDTQRRIIAQLKGTALLTADRESRVEEWRRNLLAKISRFRALQEPILARERPHHAQQGAIKTVLQRGAMIVYVPGASAAISSAEASREPDAPPPQPEHIKLFMPSEMRGIGTEDRLWGCLPGLLEMETRLRVSQCLNCLSEIRSRLHAKRWLIAYRNANMTGQHQTTKAAQLIAPVGEGVQQLAARYTKGRDTLVALGVEKDYLHLRELKQDDLRLDGDTDNSDLKAQKKLATISARAGQGARASRNMPGTSRRVMSWIWTAPGAFDQDGADLHLHDSIRVEWAQMRRVLRYLEWQARWWRDQASRRSDLDAVAAAGAKAYALKQATWSERLHGFLRAQWDSNAATSVQEIIAIDDLVHLENAVRNIIDK</sequence>
<dbReference type="OrthoDB" id="2804062at2759"/>
<dbReference type="InterPro" id="IPR041457">
    <property type="entry name" value="CxC2_KDZ-assoc"/>
</dbReference>
<evidence type="ECO:0000256" key="2">
    <source>
        <dbReference type="SAM" id="Phobius"/>
    </source>
</evidence>
<evidence type="ECO:0000256" key="1">
    <source>
        <dbReference type="SAM" id="MobiDB-lite"/>
    </source>
</evidence>
<gene>
    <name evidence="4" type="ORF">MVEN_00122400</name>
</gene>
<protein>
    <submittedName>
        <fullName evidence="4">CxC2 domain-containing protein</fullName>
    </submittedName>
</protein>
<feature type="compositionally biased region" description="Basic residues" evidence="1">
    <location>
        <begin position="1"/>
        <end position="10"/>
    </location>
</feature>
<dbReference type="PANTHER" id="PTHR33096">
    <property type="entry name" value="CXC2 DOMAIN-CONTAINING PROTEIN"/>
    <property type="match status" value="1"/>
</dbReference>
<feature type="domain" description="CxC2-like cysteine cluster KDZ transposase-associated" evidence="3">
    <location>
        <begin position="198"/>
        <end position="304"/>
    </location>
</feature>